<dbReference type="EMBL" id="CP148074">
    <property type="protein sequence ID" value="WXL27738.1"/>
    <property type="molecule type" value="Genomic_DNA"/>
</dbReference>
<dbReference type="InterPro" id="IPR000655">
    <property type="entry name" value="Cro-like"/>
</dbReference>
<organism evidence="1 2">
    <name type="scientific">Ectopseudomonas mendocina</name>
    <name type="common">Pseudomonas mendocina</name>
    <dbReference type="NCBI Taxonomy" id="300"/>
    <lineage>
        <taxon>Bacteria</taxon>
        <taxon>Pseudomonadati</taxon>
        <taxon>Pseudomonadota</taxon>
        <taxon>Gammaproteobacteria</taxon>
        <taxon>Pseudomonadales</taxon>
        <taxon>Pseudomonadaceae</taxon>
        <taxon>Ectopseudomonas</taxon>
    </lineage>
</organism>
<evidence type="ECO:0000313" key="1">
    <source>
        <dbReference type="EMBL" id="WXL27738.1"/>
    </source>
</evidence>
<reference evidence="1 2" key="1">
    <citation type="submission" date="2024-03" db="EMBL/GenBank/DDBJ databases">
        <title>Complete genome of BD2.</title>
        <authorList>
            <person name="Cao G."/>
        </authorList>
    </citation>
    <scope>NUCLEOTIDE SEQUENCE [LARGE SCALE GENOMIC DNA]</scope>
    <source>
        <strain evidence="1 2">BD2</strain>
    </source>
</reference>
<protein>
    <submittedName>
        <fullName evidence="1">Cro/CI family transcriptional regulator</fullName>
    </submittedName>
</protein>
<dbReference type="Proteomes" id="UP001476583">
    <property type="component" value="Chromosome"/>
</dbReference>
<dbReference type="InterPro" id="IPR010982">
    <property type="entry name" value="Lambda_DNA-bd_dom_sf"/>
</dbReference>
<evidence type="ECO:0000313" key="2">
    <source>
        <dbReference type="Proteomes" id="UP001476583"/>
    </source>
</evidence>
<keyword evidence="2" id="KW-1185">Reference proteome</keyword>
<dbReference type="InterPro" id="IPR038202">
    <property type="entry name" value="Cro_sf"/>
</dbReference>
<dbReference type="Pfam" id="PF09048">
    <property type="entry name" value="Cro"/>
    <property type="match status" value="1"/>
</dbReference>
<proteinExistence type="predicted"/>
<name>A0ABZ2RNN7_ECTME</name>
<dbReference type="SUPFAM" id="SSF47413">
    <property type="entry name" value="lambda repressor-like DNA-binding domains"/>
    <property type="match status" value="1"/>
</dbReference>
<accession>A0ABZ2RNN7</accession>
<sequence>MKRTPLNEFVAERGQINAAVVLGVTQGAISKALRMKREIHVNQHDDGTFSADELRPFPSQVLAKASVA</sequence>
<dbReference type="Gene3D" id="3.30.240.10">
    <property type="entry name" value="CRO Repressor"/>
    <property type="match status" value="1"/>
</dbReference>
<gene>
    <name evidence="1" type="ORF">WG219_09925</name>
</gene>